<reference evidence="3" key="1">
    <citation type="journal article" date="2016" name="Genome Announc.">
        <title>Draft genome sequences of fungus Aspergillus calidoustus.</title>
        <authorList>
            <person name="Horn F."/>
            <person name="Linde J."/>
            <person name="Mattern D.J."/>
            <person name="Walther G."/>
            <person name="Guthke R."/>
            <person name="Scherlach K."/>
            <person name="Martin K."/>
            <person name="Brakhage A.A."/>
            <person name="Petzke L."/>
            <person name="Valiante V."/>
        </authorList>
    </citation>
    <scope>NUCLEOTIDE SEQUENCE [LARGE SCALE GENOMIC DNA]</scope>
    <source>
        <strain evidence="3">SF006504</strain>
    </source>
</reference>
<dbReference type="EMBL" id="CDMC01000004">
    <property type="protein sequence ID" value="CEL04292.1"/>
    <property type="molecule type" value="Genomic_DNA"/>
</dbReference>
<proteinExistence type="predicted"/>
<feature type="region of interest" description="Disordered" evidence="1">
    <location>
        <begin position="19"/>
        <end position="70"/>
    </location>
</feature>
<evidence type="ECO:0000256" key="1">
    <source>
        <dbReference type="SAM" id="MobiDB-lite"/>
    </source>
</evidence>
<dbReference type="Proteomes" id="UP000054771">
    <property type="component" value="Unassembled WGS sequence"/>
</dbReference>
<evidence type="ECO:0000313" key="2">
    <source>
        <dbReference type="EMBL" id="CEL04292.1"/>
    </source>
</evidence>
<sequence length="149" mass="17042">MKILPTTYSLTHFLHNPSQRENITKMSNRAERQAEDAYERENDADAPVSGDYYDNSYAYESGEGGKFSMGVPVQRDEEDYEDPMQPPFSNTQEQLERDEREAIDKSNIMKGGLRHAKPRYKGGYNEGPDEDDLPAEVEETGQSDTRRVI</sequence>
<dbReference type="OrthoDB" id="4357148at2759"/>
<feature type="compositionally biased region" description="Basic and acidic residues" evidence="1">
    <location>
        <begin position="28"/>
        <end position="43"/>
    </location>
</feature>
<dbReference type="OMA" id="KYNEGPD"/>
<dbReference type="AlphaFoldDB" id="A0A0U5GTV5"/>
<organism evidence="2 3">
    <name type="scientific">Aspergillus calidoustus</name>
    <dbReference type="NCBI Taxonomy" id="454130"/>
    <lineage>
        <taxon>Eukaryota</taxon>
        <taxon>Fungi</taxon>
        <taxon>Dikarya</taxon>
        <taxon>Ascomycota</taxon>
        <taxon>Pezizomycotina</taxon>
        <taxon>Eurotiomycetes</taxon>
        <taxon>Eurotiomycetidae</taxon>
        <taxon>Eurotiales</taxon>
        <taxon>Aspergillaceae</taxon>
        <taxon>Aspergillus</taxon>
        <taxon>Aspergillus subgen. Nidulantes</taxon>
    </lineage>
</organism>
<feature type="region of interest" description="Disordered" evidence="1">
    <location>
        <begin position="105"/>
        <end position="149"/>
    </location>
</feature>
<protein>
    <submittedName>
        <fullName evidence="2">Uncharacterized protein</fullName>
    </submittedName>
</protein>
<evidence type="ECO:0000313" key="3">
    <source>
        <dbReference type="Proteomes" id="UP000054771"/>
    </source>
</evidence>
<feature type="compositionally biased region" description="Acidic residues" evidence="1">
    <location>
        <begin position="127"/>
        <end position="141"/>
    </location>
</feature>
<keyword evidence="3" id="KW-1185">Reference proteome</keyword>
<accession>A0A0U5GTV5</accession>
<name>A0A0U5GTV5_ASPCI</name>
<gene>
    <name evidence="2" type="ORF">ASPCAL05422</name>
</gene>